<dbReference type="Pfam" id="PF13639">
    <property type="entry name" value="zf-RING_2"/>
    <property type="match status" value="1"/>
</dbReference>
<feature type="compositionally biased region" description="Polar residues" evidence="5">
    <location>
        <begin position="612"/>
        <end position="627"/>
    </location>
</feature>
<dbReference type="GO" id="GO:0016567">
    <property type="term" value="P:protein ubiquitination"/>
    <property type="evidence" value="ECO:0007669"/>
    <property type="project" value="TreeGrafter"/>
</dbReference>
<dbReference type="InterPro" id="IPR039512">
    <property type="entry name" value="RCHY1_zinc-ribbon"/>
</dbReference>
<dbReference type="GO" id="GO:0005634">
    <property type="term" value="C:nucleus"/>
    <property type="evidence" value="ECO:0007669"/>
    <property type="project" value="TreeGrafter"/>
</dbReference>
<dbReference type="InterPro" id="IPR017921">
    <property type="entry name" value="Znf_CTCHY"/>
</dbReference>
<feature type="region of interest" description="Disordered" evidence="5">
    <location>
        <begin position="520"/>
        <end position="581"/>
    </location>
</feature>
<dbReference type="Gene3D" id="3.30.40.10">
    <property type="entry name" value="Zinc/RING finger domain, C3HC4 (zinc finger)"/>
    <property type="match status" value="1"/>
</dbReference>
<evidence type="ECO:0000313" key="10">
    <source>
        <dbReference type="Proteomes" id="UP001305647"/>
    </source>
</evidence>
<feature type="region of interest" description="Disordered" evidence="5">
    <location>
        <begin position="21"/>
        <end position="152"/>
    </location>
</feature>
<keyword evidence="10" id="KW-1185">Reference proteome</keyword>
<dbReference type="GO" id="GO:0006511">
    <property type="term" value="P:ubiquitin-dependent protein catabolic process"/>
    <property type="evidence" value="ECO:0007669"/>
    <property type="project" value="TreeGrafter"/>
</dbReference>
<evidence type="ECO:0000256" key="2">
    <source>
        <dbReference type="ARBA" id="ARBA00022771"/>
    </source>
</evidence>
<sequence length="744" mass="82937">MAQLVSDFLITPVLRQARRFSSGFGANEPPAIQDPALHRQRTRSTGESSAAGNAILEGAEYGGSPTRDSVSALLGTPETSDRTHPSRGPAAARTDSLLASAHRPPTAAEPNTGSNAQPSTLTTDTGTDANTPPTWTLPEGNWTSPLPEDDGMGDLRRRIQAIQMLHVSQETKALMMHGLLTEKYTSSRRSPVVTHSTVRPVSPASTTALEAPEAPEHTGALQALKKWNPLGDGSGRLNLPLTEDDLRPTYAPRRSDDGKWWSVGEEVDEEEQRLGCEHYRRNVKLQCASCERWYTCRHCHDAVEDHVLPRQQTKHMLCMLCRSAQKASDTCTKCGQSAAYYYCGVCKLWNDDPNKPIYHCFDCGLCRVGQGLGRDFFHCKKCMACISMSDLTNHKCIERAADSDCPICNEYLLNSPKSVTFMQCGHSIHLSCFEELKKTSYRCPLCNKSCVNMEYHFRQLDMHILQQPMPPDYADARAVISCNDCCAKSQTAFHWLGLKCAVCHSYNTVQLQLLNMPGEQRELEQQRQPNPQQLSQQEGQQPVALDPDLLTEEIRRRNRATRREEARQRRDSNCLLNSNNNNNNNSFQGFALLSTSPSSYSPAFLLRLLNRSTPSESDQAGPSSTRSSDVRKTRTASSLGRPPTTVTPTIQGKTETACDSVVDDDDDEDDDDEEEEEEEDDMLDLFGARDRDFDIMTGLTSAESAVEFDEEEDDDDDSSEDEADLEGEEEEEEDENDIMLFGHR</sequence>
<dbReference type="CDD" id="cd16464">
    <property type="entry name" value="RING-H2_Pirh2-like"/>
    <property type="match status" value="1"/>
</dbReference>
<dbReference type="InterPro" id="IPR013083">
    <property type="entry name" value="Znf_RING/FYVE/PHD"/>
</dbReference>
<dbReference type="PANTHER" id="PTHR21319">
    <property type="entry name" value="RING FINGER AND CHY ZINC FINGER DOMAIN-CONTAINING PROTEIN 1"/>
    <property type="match status" value="1"/>
</dbReference>
<evidence type="ECO:0000313" key="9">
    <source>
        <dbReference type="EMBL" id="KAK4101447.1"/>
    </source>
</evidence>
<name>A0AAN6Q0P9_9PEZI</name>
<gene>
    <name evidence="9" type="ORF">N658DRAFT_515957</name>
</gene>
<feature type="domain" description="CHY-type" evidence="7">
    <location>
        <begin position="269"/>
        <end position="336"/>
    </location>
</feature>
<dbReference type="SUPFAM" id="SSF161245">
    <property type="entry name" value="Zinc hairpin stack"/>
    <property type="match status" value="1"/>
</dbReference>
<dbReference type="PROSITE" id="PS51270">
    <property type="entry name" value="ZF_CTCHY"/>
    <property type="match status" value="1"/>
</dbReference>
<dbReference type="InterPro" id="IPR037274">
    <property type="entry name" value="Znf_CHY_sf"/>
</dbReference>
<evidence type="ECO:0000256" key="3">
    <source>
        <dbReference type="ARBA" id="ARBA00022833"/>
    </source>
</evidence>
<evidence type="ECO:0000259" key="7">
    <source>
        <dbReference type="PROSITE" id="PS51266"/>
    </source>
</evidence>
<feature type="domain" description="RING-type" evidence="6">
    <location>
        <begin position="405"/>
        <end position="447"/>
    </location>
</feature>
<feature type="region of interest" description="Disordered" evidence="5">
    <location>
        <begin position="190"/>
        <end position="214"/>
    </location>
</feature>
<keyword evidence="2 4" id="KW-0863">Zinc-finger</keyword>
<keyword evidence="3" id="KW-0862">Zinc</keyword>
<organism evidence="9 10">
    <name type="scientific">Parathielavia hyrcaniae</name>
    <dbReference type="NCBI Taxonomy" id="113614"/>
    <lineage>
        <taxon>Eukaryota</taxon>
        <taxon>Fungi</taxon>
        <taxon>Dikarya</taxon>
        <taxon>Ascomycota</taxon>
        <taxon>Pezizomycotina</taxon>
        <taxon>Sordariomycetes</taxon>
        <taxon>Sordariomycetidae</taxon>
        <taxon>Sordariales</taxon>
        <taxon>Chaetomiaceae</taxon>
        <taxon>Parathielavia</taxon>
    </lineage>
</organism>
<dbReference type="InterPro" id="IPR037275">
    <property type="entry name" value="Znf_CTCHY_sf"/>
</dbReference>
<keyword evidence="1" id="KW-0479">Metal-binding</keyword>
<dbReference type="PROSITE" id="PS51266">
    <property type="entry name" value="ZF_CHY"/>
    <property type="match status" value="1"/>
</dbReference>
<dbReference type="PANTHER" id="PTHR21319:SF0">
    <property type="entry name" value="AND RING FINGER DOMAIN PROTEIN, PUTATIVE (AFU_ORTHOLOGUE AFUA_1G08900)-RELATED"/>
    <property type="match status" value="1"/>
</dbReference>
<comment type="caution">
    <text evidence="9">The sequence shown here is derived from an EMBL/GenBank/DDBJ whole genome shotgun (WGS) entry which is preliminary data.</text>
</comment>
<dbReference type="PROSITE" id="PS50089">
    <property type="entry name" value="ZF_RING_2"/>
    <property type="match status" value="1"/>
</dbReference>
<feature type="compositionally biased region" description="Polar residues" evidence="5">
    <location>
        <begin position="644"/>
        <end position="654"/>
    </location>
</feature>
<dbReference type="GO" id="GO:0061630">
    <property type="term" value="F:ubiquitin protein ligase activity"/>
    <property type="evidence" value="ECO:0007669"/>
    <property type="project" value="TreeGrafter"/>
</dbReference>
<feature type="compositionally biased region" description="Low complexity" evidence="5">
    <location>
        <begin position="120"/>
        <end position="134"/>
    </location>
</feature>
<feature type="compositionally biased region" description="Polar residues" evidence="5">
    <location>
        <begin position="109"/>
        <end position="119"/>
    </location>
</feature>
<dbReference type="GO" id="GO:0008270">
    <property type="term" value="F:zinc ion binding"/>
    <property type="evidence" value="ECO:0007669"/>
    <property type="project" value="UniProtKB-KW"/>
</dbReference>
<dbReference type="Pfam" id="PF05495">
    <property type="entry name" value="zf-CHY"/>
    <property type="match status" value="1"/>
</dbReference>
<feature type="region of interest" description="Disordered" evidence="5">
    <location>
        <begin position="701"/>
        <end position="744"/>
    </location>
</feature>
<dbReference type="InterPro" id="IPR001841">
    <property type="entry name" value="Znf_RING"/>
</dbReference>
<feature type="region of interest" description="Disordered" evidence="5">
    <location>
        <begin position="612"/>
        <end position="689"/>
    </location>
</feature>
<evidence type="ECO:0000259" key="8">
    <source>
        <dbReference type="PROSITE" id="PS51270"/>
    </source>
</evidence>
<dbReference type="SUPFAM" id="SSF161219">
    <property type="entry name" value="CHY zinc finger-like"/>
    <property type="match status" value="1"/>
</dbReference>
<evidence type="ECO:0000256" key="1">
    <source>
        <dbReference type="ARBA" id="ARBA00022723"/>
    </source>
</evidence>
<evidence type="ECO:0000256" key="5">
    <source>
        <dbReference type="SAM" id="MobiDB-lite"/>
    </source>
</evidence>
<reference evidence="9" key="2">
    <citation type="submission" date="2023-05" db="EMBL/GenBank/DDBJ databases">
        <authorList>
            <consortium name="Lawrence Berkeley National Laboratory"/>
            <person name="Steindorff A."/>
            <person name="Hensen N."/>
            <person name="Bonometti L."/>
            <person name="Westerberg I."/>
            <person name="Brannstrom I.O."/>
            <person name="Guillou S."/>
            <person name="Cros-Aarteil S."/>
            <person name="Calhoun S."/>
            <person name="Haridas S."/>
            <person name="Kuo A."/>
            <person name="Mondo S."/>
            <person name="Pangilinan J."/>
            <person name="Riley R."/>
            <person name="Labutti K."/>
            <person name="Andreopoulos B."/>
            <person name="Lipzen A."/>
            <person name="Chen C."/>
            <person name="Yanf M."/>
            <person name="Daum C."/>
            <person name="Ng V."/>
            <person name="Clum A."/>
            <person name="Ohm R."/>
            <person name="Martin F."/>
            <person name="Silar P."/>
            <person name="Natvig D."/>
            <person name="Lalanne C."/>
            <person name="Gautier V."/>
            <person name="Ament-Velasquez S.L."/>
            <person name="Kruys A."/>
            <person name="Hutchinson M.I."/>
            <person name="Powell A.J."/>
            <person name="Barry K."/>
            <person name="Miller A.N."/>
            <person name="Grigoriev I.V."/>
            <person name="Debuchy R."/>
            <person name="Gladieux P."/>
            <person name="Thoren M.H."/>
            <person name="Johannesson H."/>
        </authorList>
    </citation>
    <scope>NUCLEOTIDE SEQUENCE</scope>
    <source>
        <strain evidence="9">CBS 757.83</strain>
    </source>
</reference>
<dbReference type="Gene3D" id="2.20.28.10">
    <property type="match status" value="1"/>
</dbReference>
<feature type="domain" description="CTCHY-type" evidence="8">
    <location>
        <begin position="338"/>
        <end position="404"/>
    </location>
</feature>
<evidence type="ECO:0000259" key="6">
    <source>
        <dbReference type="PROSITE" id="PS50089"/>
    </source>
</evidence>
<dbReference type="Proteomes" id="UP001305647">
    <property type="component" value="Unassembled WGS sequence"/>
</dbReference>
<protein>
    <submittedName>
        <fullName evidence="9">Zf-CHY-domain-containing protein</fullName>
    </submittedName>
</protein>
<accession>A0AAN6Q0P9</accession>
<feature type="compositionally biased region" description="Low complexity" evidence="5">
    <location>
        <begin position="526"/>
        <end position="542"/>
    </location>
</feature>
<reference evidence="9" key="1">
    <citation type="journal article" date="2023" name="Mol. Phylogenet. Evol.">
        <title>Genome-scale phylogeny and comparative genomics of the fungal order Sordariales.</title>
        <authorList>
            <person name="Hensen N."/>
            <person name="Bonometti L."/>
            <person name="Westerberg I."/>
            <person name="Brannstrom I.O."/>
            <person name="Guillou S."/>
            <person name="Cros-Aarteil S."/>
            <person name="Calhoun S."/>
            <person name="Haridas S."/>
            <person name="Kuo A."/>
            <person name="Mondo S."/>
            <person name="Pangilinan J."/>
            <person name="Riley R."/>
            <person name="LaButti K."/>
            <person name="Andreopoulos B."/>
            <person name="Lipzen A."/>
            <person name="Chen C."/>
            <person name="Yan M."/>
            <person name="Daum C."/>
            <person name="Ng V."/>
            <person name="Clum A."/>
            <person name="Steindorff A."/>
            <person name="Ohm R.A."/>
            <person name="Martin F."/>
            <person name="Silar P."/>
            <person name="Natvig D.O."/>
            <person name="Lalanne C."/>
            <person name="Gautier V."/>
            <person name="Ament-Velasquez S.L."/>
            <person name="Kruys A."/>
            <person name="Hutchinson M.I."/>
            <person name="Powell A.J."/>
            <person name="Barry K."/>
            <person name="Miller A.N."/>
            <person name="Grigoriev I.V."/>
            <person name="Debuchy R."/>
            <person name="Gladieux P."/>
            <person name="Hiltunen Thoren M."/>
            <person name="Johannesson H."/>
        </authorList>
    </citation>
    <scope>NUCLEOTIDE SEQUENCE</scope>
    <source>
        <strain evidence="9">CBS 757.83</strain>
    </source>
</reference>
<evidence type="ECO:0000256" key="4">
    <source>
        <dbReference type="PROSITE-ProRule" id="PRU00601"/>
    </source>
</evidence>
<dbReference type="SMART" id="SM00184">
    <property type="entry name" value="RING"/>
    <property type="match status" value="1"/>
</dbReference>
<dbReference type="SUPFAM" id="SSF57850">
    <property type="entry name" value="RING/U-box"/>
    <property type="match status" value="1"/>
</dbReference>
<dbReference type="AlphaFoldDB" id="A0AAN6Q0P9"/>
<proteinExistence type="predicted"/>
<feature type="compositionally biased region" description="Acidic residues" evidence="5">
    <location>
        <begin position="661"/>
        <end position="683"/>
    </location>
</feature>
<feature type="compositionally biased region" description="Basic and acidic residues" evidence="5">
    <location>
        <begin position="561"/>
        <end position="572"/>
    </location>
</feature>
<feature type="compositionally biased region" description="Polar residues" evidence="5">
    <location>
        <begin position="190"/>
        <end position="208"/>
    </location>
</feature>
<dbReference type="Pfam" id="PF14599">
    <property type="entry name" value="zinc_ribbon_6"/>
    <property type="match status" value="1"/>
</dbReference>
<feature type="compositionally biased region" description="Acidic residues" evidence="5">
    <location>
        <begin position="706"/>
        <end position="737"/>
    </location>
</feature>
<dbReference type="InterPro" id="IPR008913">
    <property type="entry name" value="Znf_CHY"/>
</dbReference>
<dbReference type="EMBL" id="MU863635">
    <property type="protein sequence ID" value="KAK4101447.1"/>
    <property type="molecule type" value="Genomic_DNA"/>
</dbReference>